<proteinExistence type="predicted"/>
<feature type="domain" description="ER-bound oxygenase mpaB/mpaB'/Rubber oxygenase catalytic" evidence="1">
    <location>
        <begin position="46"/>
        <end position="210"/>
    </location>
</feature>
<evidence type="ECO:0000259" key="1">
    <source>
        <dbReference type="Pfam" id="PF09995"/>
    </source>
</evidence>
<dbReference type="AlphaFoldDB" id="A0A9X3I230"/>
<accession>A0A9X3I230</accession>
<organism evidence="2 3">
    <name type="scientific">Salinimicrobium profundisediminis</name>
    <dbReference type="NCBI Taxonomy" id="2994553"/>
    <lineage>
        <taxon>Bacteria</taxon>
        <taxon>Pseudomonadati</taxon>
        <taxon>Bacteroidota</taxon>
        <taxon>Flavobacteriia</taxon>
        <taxon>Flavobacteriales</taxon>
        <taxon>Flavobacteriaceae</taxon>
        <taxon>Salinimicrobium</taxon>
    </lineage>
</organism>
<protein>
    <submittedName>
        <fullName evidence="2">Oxygenase MpaB family protein</fullName>
    </submittedName>
</protein>
<comment type="caution">
    <text evidence="2">The sequence shown here is derived from an EMBL/GenBank/DDBJ whole genome shotgun (WGS) entry which is preliminary data.</text>
</comment>
<dbReference type="Pfam" id="PF09995">
    <property type="entry name" value="MPAB_Lcp_cat"/>
    <property type="match status" value="1"/>
</dbReference>
<dbReference type="RefSeq" id="WP_266070958.1">
    <property type="nucleotide sequence ID" value="NZ_JAPJDA010000031.1"/>
</dbReference>
<dbReference type="GO" id="GO:0016491">
    <property type="term" value="F:oxidoreductase activity"/>
    <property type="evidence" value="ECO:0007669"/>
    <property type="project" value="InterPro"/>
</dbReference>
<dbReference type="EMBL" id="JAPJDA010000031">
    <property type="protein sequence ID" value="MCX2839586.1"/>
    <property type="molecule type" value="Genomic_DNA"/>
</dbReference>
<evidence type="ECO:0000313" key="3">
    <source>
        <dbReference type="Proteomes" id="UP001148482"/>
    </source>
</evidence>
<evidence type="ECO:0000313" key="2">
    <source>
        <dbReference type="EMBL" id="MCX2839586.1"/>
    </source>
</evidence>
<name>A0A9X3I230_9FLAO</name>
<reference evidence="2" key="1">
    <citation type="submission" date="2022-11" db="EMBL/GenBank/DDBJ databases">
        <title>Salinimicrobium profundisediminis sp. nov., isolated from deep-sea sediment of the Mariana Trench.</title>
        <authorList>
            <person name="Fu H."/>
        </authorList>
    </citation>
    <scope>NUCLEOTIDE SEQUENCE</scope>
    <source>
        <strain evidence="2">MT39</strain>
    </source>
</reference>
<dbReference type="Proteomes" id="UP001148482">
    <property type="component" value="Unassembled WGS sequence"/>
</dbReference>
<gene>
    <name evidence="2" type="ORF">OQ279_15675</name>
</gene>
<dbReference type="InterPro" id="IPR018713">
    <property type="entry name" value="MPAB/Lcp_cat_dom"/>
</dbReference>
<sequence>MEYFVKKESIVREIWGKSDTILVIFAGASAEFALNKAVDWLYFTGKLPADPLGRLFSTVTYARQIVFFSHSEAIGAIKRINAIHSGVENQRGNKIPQWAYRDVLFMLIGYSIRAYELLERKLSQDEKQEVLDVFYRVGKAMEIEDLPPNYNDWLSQRKQHLEQDLEDSRYSKDLYRQYKKHLGPVRYWFLLKVQELVCPQKVKELLHLTSNPIIPPALTTYKIMRYLKLDHIAKSLLLPNDYKDQIKDLDRFKNTNQKPTEVSY</sequence>
<keyword evidence="3" id="KW-1185">Reference proteome</keyword>